<proteinExistence type="predicted"/>
<evidence type="ECO:0000313" key="1">
    <source>
        <dbReference type="EMBL" id="GAA2926522.1"/>
    </source>
</evidence>
<dbReference type="EMBL" id="BAAAVA010000029">
    <property type="protein sequence ID" value="GAA2926522.1"/>
    <property type="molecule type" value="Genomic_DNA"/>
</dbReference>
<name>A0ABN3WTQ4_9ACTN</name>
<dbReference type="Proteomes" id="UP001501423">
    <property type="component" value="Unassembled WGS sequence"/>
</dbReference>
<sequence length="307" mass="33957">MPLMVTATHEASHRLFQEHPEALAPVFEALGLPPPAKTDFHELSPDATEIRPVERRADTVLMFEPDMGEHFVLAVEAQTKKDPEKARNWAYYVSYLRAKYDLPVLLVAVCRDPSTAAWAMGPFECAVGPWTTQVTRPFVLGPQTVPEVTDEAVVAQQPALAVLSAIVHSQSKRAAGILEVVARGLVSLEPDITKYWFEVVEVGLESTPARDNWRKLMQNVVTHFPGHGTLFEEKYLEGKSEGKSEGKAEGKAEDILRALTVRGVPISDDVRQRVTACLDLDTLTAWFDRSLTASRAEDLFADETPAP</sequence>
<reference evidence="1 2" key="1">
    <citation type="journal article" date="2019" name="Int. J. Syst. Evol. Microbiol.">
        <title>The Global Catalogue of Microorganisms (GCM) 10K type strain sequencing project: providing services to taxonomists for standard genome sequencing and annotation.</title>
        <authorList>
            <consortium name="The Broad Institute Genomics Platform"/>
            <consortium name="The Broad Institute Genome Sequencing Center for Infectious Disease"/>
            <person name="Wu L."/>
            <person name="Ma J."/>
        </authorList>
    </citation>
    <scope>NUCLEOTIDE SEQUENCE [LARGE SCALE GENOMIC DNA]</scope>
    <source>
        <strain evidence="1 2">JCM 9650</strain>
    </source>
</reference>
<dbReference type="PANTHER" id="PTHR34613:SF1">
    <property type="entry name" value="SLL6017 PROTEIN"/>
    <property type="match status" value="1"/>
</dbReference>
<organism evidence="1 2">
    <name type="scientific">Streptomyces erythrogriseus</name>
    <dbReference type="NCBI Taxonomy" id="284027"/>
    <lineage>
        <taxon>Bacteria</taxon>
        <taxon>Bacillati</taxon>
        <taxon>Actinomycetota</taxon>
        <taxon>Actinomycetes</taxon>
        <taxon>Kitasatosporales</taxon>
        <taxon>Streptomycetaceae</taxon>
        <taxon>Streptomyces</taxon>
        <taxon>Streptomyces griseoincarnatus group</taxon>
    </lineage>
</organism>
<keyword evidence="2" id="KW-1185">Reference proteome</keyword>
<comment type="caution">
    <text evidence="1">The sequence shown here is derived from an EMBL/GenBank/DDBJ whole genome shotgun (WGS) entry which is preliminary data.</text>
</comment>
<evidence type="ECO:0000313" key="2">
    <source>
        <dbReference type="Proteomes" id="UP001501423"/>
    </source>
</evidence>
<evidence type="ECO:0008006" key="3">
    <source>
        <dbReference type="Google" id="ProtNLM"/>
    </source>
</evidence>
<dbReference type="PANTHER" id="PTHR34613">
    <property type="entry name" value="SLL0800 PROTEIN"/>
    <property type="match status" value="1"/>
</dbReference>
<accession>A0ABN3WTQ4</accession>
<protein>
    <recommendedName>
        <fullName evidence="3">Transposase (putative) YhgA-like domain-containing protein</fullName>
    </recommendedName>
</protein>
<gene>
    <name evidence="1" type="ORF">GCM10010478_28940</name>
</gene>